<feature type="domain" description="Sulfatase N-terminal" evidence="7">
    <location>
        <begin position="36"/>
        <end position="369"/>
    </location>
</feature>
<dbReference type="AlphaFoldDB" id="A0A5C5XM82"/>
<dbReference type="Proteomes" id="UP000316095">
    <property type="component" value="Unassembled WGS sequence"/>
</dbReference>
<dbReference type="InterPro" id="IPR035874">
    <property type="entry name" value="IDS"/>
</dbReference>
<dbReference type="GO" id="GO:0005737">
    <property type="term" value="C:cytoplasm"/>
    <property type="evidence" value="ECO:0007669"/>
    <property type="project" value="TreeGrafter"/>
</dbReference>
<sequence length="459" mass="51753">MANSFKLTILTTVIFVFTVVCFQCRVIAEVSIPSQPNILVIAIDDLNDWIGCLHEHPQVKTPHLDRLASQGILFENAHVQATFCAPSRTSLLSGKMPKTTGCFEFTPRYDQADSLKGHDPWPMWLGKSGYKTYGGGKIFHEGTGTGWTAQSFQNVIPSGPNPRPEEIQHWPVRVWDWGAFPDSEAEMGDFKLAQNTRKLLEKKYEDPFLMVAGFRRPHVPLHVPERWFAMYPEESIVLPEIPADDLDDVPHPEVGLTSHRAPEHADLVEKKLQRSLTQAYLASISFVDHCVGEVLQGLEAGPNQKNTIVILWSDHGFHLGEKQHWAKRTLWEETTRIPLIIAGPGIEAGQRIQEPVGLIDLYPTLVELVELVGSVPIAGLEGHSLMPFLKGETEHKRQPVVTSLSANDHAVRSRDFRYIRYADGSEEFYDHRTDPNEFTNLAGNPKYNKLKQELAEYLD</sequence>
<evidence type="ECO:0000256" key="6">
    <source>
        <dbReference type="ARBA" id="ARBA00022837"/>
    </source>
</evidence>
<comment type="cofactor">
    <cofactor evidence="1">
        <name>Ca(2+)</name>
        <dbReference type="ChEBI" id="CHEBI:29108"/>
    </cofactor>
</comment>
<keyword evidence="3" id="KW-0479">Metal-binding</keyword>
<dbReference type="Pfam" id="PF00884">
    <property type="entry name" value="Sulfatase"/>
    <property type="match status" value="1"/>
</dbReference>
<dbReference type="Gene3D" id="3.40.720.10">
    <property type="entry name" value="Alkaline Phosphatase, subunit A"/>
    <property type="match status" value="1"/>
</dbReference>
<dbReference type="RefSeq" id="WP_146505432.1">
    <property type="nucleotide sequence ID" value="NZ_SJPG01000001.1"/>
</dbReference>
<dbReference type="GO" id="GO:0046872">
    <property type="term" value="F:metal ion binding"/>
    <property type="evidence" value="ECO:0007669"/>
    <property type="project" value="UniProtKB-KW"/>
</dbReference>
<comment type="caution">
    <text evidence="8">The sequence shown here is derived from an EMBL/GenBank/DDBJ whole genome shotgun (WGS) entry which is preliminary data.</text>
</comment>
<dbReference type="PANTHER" id="PTHR45953">
    <property type="entry name" value="IDURONATE 2-SULFATASE"/>
    <property type="match status" value="1"/>
</dbReference>
<evidence type="ECO:0000256" key="5">
    <source>
        <dbReference type="ARBA" id="ARBA00022801"/>
    </source>
</evidence>
<reference evidence="8 9" key="1">
    <citation type="submission" date="2019-02" db="EMBL/GenBank/DDBJ databases">
        <title>Deep-cultivation of Planctomycetes and their phenomic and genomic characterization uncovers novel biology.</title>
        <authorList>
            <person name="Wiegand S."/>
            <person name="Jogler M."/>
            <person name="Boedeker C."/>
            <person name="Pinto D."/>
            <person name="Vollmers J."/>
            <person name="Rivas-Marin E."/>
            <person name="Kohn T."/>
            <person name="Peeters S.H."/>
            <person name="Heuer A."/>
            <person name="Rast P."/>
            <person name="Oberbeckmann S."/>
            <person name="Bunk B."/>
            <person name="Jeske O."/>
            <person name="Meyerdierks A."/>
            <person name="Storesund J.E."/>
            <person name="Kallscheuer N."/>
            <person name="Luecker S."/>
            <person name="Lage O.M."/>
            <person name="Pohl T."/>
            <person name="Merkel B.J."/>
            <person name="Hornburger P."/>
            <person name="Mueller R.-W."/>
            <person name="Bruemmer F."/>
            <person name="Labrenz M."/>
            <person name="Spormann A.M."/>
            <person name="Op Den Camp H."/>
            <person name="Overmann J."/>
            <person name="Amann R."/>
            <person name="Jetten M.S.M."/>
            <person name="Mascher T."/>
            <person name="Medema M.H."/>
            <person name="Devos D.P."/>
            <person name="Kaster A.-K."/>
            <person name="Ovreas L."/>
            <person name="Rohde M."/>
            <person name="Galperin M.Y."/>
            <person name="Jogler C."/>
        </authorList>
    </citation>
    <scope>NUCLEOTIDE SEQUENCE [LARGE SCALE GENOMIC DNA]</scope>
    <source>
        <strain evidence="8 9">Pan54</strain>
    </source>
</reference>
<protein>
    <submittedName>
        <fullName evidence="8">Choline-sulfatase</fullName>
        <ecNumber evidence="8">3.1.6.6</ecNumber>
    </submittedName>
</protein>
<gene>
    <name evidence="8" type="primary">betC_11</name>
    <name evidence="8" type="ORF">Pan54_44240</name>
</gene>
<dbReference type="GO" id="GO:0047753">
    <property type="term" value="F:choline-sulfatase activity"/>
    <property type="evidence" value="ECO:0007669"/>
    <property type="project" value="UniProtKB-EC"/>
</dbReference>
<keyword evidence="6" id="KW-0106">Calcium</keyword>
<dbReference type="GO" id="GO:0004423">
    <property type="term" value="F:iduronate-2-sulfatase activity"/>
    <property type="evidence" value="ECO:0007669"/>
    <property type="project" value="InterPro"/>
</dbReference>
<keyword evidence="5 8" id="KW-0378">Hydrolase</keyword>
<evidence type="ECO:0000259" key="7">
    <source>
        <dbReference type="Pfam" id="PF00884"/>
    </source>
</evidence>
<keyword evidence="9" id="KW-1185">Reference proteome</keyword>
<dbReference type="EC" id="3.1.6.6" evidence="8"/>
<dbReference type="InterPro" id="IPR000917">
    <property type="entry name" value="Sulfatase_N"/>
</dbReference>
<dbReference type="CDD" id="cd16030">
    <property type="entry name" value="iduronate-2-sulfatase"/>
    <property type="match status" value="1"/>
</dbReference>
<evidence type="ECO:0000256" key="3">
    <source>
        <dbReference type="ARBA" id="ARBA00022723"/>
    </source>
</evidence>
<name>A0A5C5XM82_9PLAN</name>
<dbReference type="OrthoDB" id="236884at2"/>
<accession>A0A5C5XM82</accession>
<keyword evidence="4" id="KW-0732">Signal</keyword>
<evidence type="ECO:0000313" key="9">
    <source>
        <dbReference type="Proteomes" id="UP000316095"/>
    </source>
</evidence>
<dbReference type="InterPro" id="IPR017850">
    <property type="entry name" value="Alkaline_phosphatase_core_sf"/>
</dbReference>
<evidence type="ECO:0000256" key="4">
    <source>
        <dbReference type="ARBA" id="ARBA00022729"/>
    </source>
</evidence>
<dbReference type="EMBL" id="SJPG01000001">
    <property type="protein sequence ID" value="TWT63669.1"/>
    <property type="molecule type" value="Genomic_DNA"/>
</dbReference>
<evidence type="ECO:0000256" key="1">
    <source>
        <dbReference type="ARBA" id="ARBA00001913"/>
    </source>
</evidence>
<dbReference type="SUPFAM" id="SSF53649">
    <property type="entry name" value="Alkaline phosphatase-like"/>
    <property type="match status" value="1"/>
</dbReference>
<comment type="similarity">
    <text evidence="2">Belongs to the sulfatase family.</text>
</comment>
<evidence type="ECO:0000256" key="2">
    <source>
        <dbReference type="ARBA" id="ARBA00008779"/>
    </source>
</evidence>
<organism evidence="8 9">
    <name type="scientific">Rubinisphaera italica</name>
    <dbReference type="NCBI Taxonomy" id="2527969"/>
    <lineage>
        <taxon>Bacteria</taxon>
        <taxon>Pseudomonadati</taxon>
        <taxon>Planctomycetota</taxon>
        <taxon>Planctomycetia</taxon>
        <taxon>Planctomycetales</taxon>
        <taxon>Planctomycetaceae</taxon>
        <taxon>Rubinisphaera</taxon>
    </lineage>
</organism>
<dbReference type="PANTHER" id="PTHR45953:SF1">
    <property type="entry name" value="IDURONATE 2-SULFATASE"/>
    <property type="match status" value="1"/>
</dbReference>
<evidence type="ECO:0000313" key="8">
    <source>
        <dbReference type="EMBL" id="TWT63669.1"/>
    </source>
</evidence>
<proteinExistence type="inferred from homology"/>